<organism evidence="2 3">
    <name type="scientific">Thermothelomyces thermophilus (strain ATCC 42464 / BCRC 31852 / DSM 1799)</name>
    <name type="common">Sporotrichum thermophile</name>
    <dbReference type="NCBI Taxonomy" id="573729"/>
    <lineage>
        <taxon>Eukaryota</taxon>
        <taxon>Fungi</taxon>
        <taxon>Dikarya</taxon>
        <taxon>Ascomycota</taxon>
        <taxon>Pezizomycotina</taxon>
        <taxon>Sordariomycetes</taxon>
        <taxon>Sordariomycetidae</taxon>
        <taxon>Sordariales</taxon>
        <taxon>Chaetomiaceae</taxon>
        <taxon>Thermothelomyces</taxon>
    </lineage>
</organism>
<dbReference type="InParanoid" id="G2Q4T9"/>
<dbReference type="Proteomes" id="UP000007322">
    <property type="component" value="Chromosome 1"/>
</dbReference>
<name>G2Q4T9_THET4</name>
<dbReference type="EMBL" id="CP003002">
    <property type="protein sequence ID" value="AEO55378.1"/>
    <property type="molecule type" value="Genomic_DNA"/>
</dbReference>
<dbReference type="eggNOG" id="ENOG502SF0B">
    <property type="taxonomic scope" value="Eukaryota"/>
</dbReference>
<feature type="compositionally biased region" description="Acidic residues" evidence="1">
    <location>
        <begin position="189"/>
        <end position="201"/>
    </location>
</feature>
<protein>
    <submittedName>
        <fullName evidence="2">Uncharacterized protein</fullName>
    </submittedName>
</protein>
<reference evidence="2 3" key="1">
    <citation type="journal article" date="2011" name="Nat. Biotechnol.">
        <title>Comparative genomic analysis of the thermophilic biomass-degrading fungi Myceliophthora thermophila and Thielavia terrestris.</title>
        <authorList>
            <person name="Berka R.M."/>
            <person name="Grigoriev I.V."/>
            <person name="Otillar R."/>
            <person name="Salamov A."/>
            <person name="Grimwood J."/>
            <person name="Reid I."/>
            <person name="Ishmael N."/>
            <person name="John T."/>
            <person name="Darmond C."/>
            <person name="Moisan M.-C."/>
            <person name="Henrissat B."/>
            <person name="Coutinho P.M."/>
            <person name="Lombard V."/>
            <person name="Natvig D.O."/>
            <person name="Lindquist E."/>
            <person name="Schmutz J."/>
            <person name="Lucas S."/>
            <person name="Harris P."/>
            <person name="Powlowski J."/>
            <person name="Bellemare A."/>
            <person name="Taylor D."/>
            <person name="Butler G."/>
            <person name="de Vries R.P."/>
            <person name="Allijn I.E."/>
            <person name="van den Brink J."/>
            <person name="Ushinsky S."/>
            <person name="Storms R."/>
            <person name="Powell A.J."/>
            <person name="Paulsen I.T."/>
            <person name="Elbourne L.D.H."/>
            <person name="Baker S.E."/>
            <person name="Magnuson J."/>
            <person name="LaBoissiere S."/>
            <person name="Clutterbuck A.J."/>
            <person name="Martinez D."/>
            <person name="Wogulis M."/>
            <person name="de Leon A.L."/>
            <person name="Rey M.W."/>
            <person name="Tsang A."/>
        </authorList>
    </citation>
    <scope>NUCLEOTIDE SEQUENCE [LARGE SCALE GENOMIC DNA]</scope>
    <source>
        <strain evidence="3">ATCC 42464 / BCRC 31852 / DSM 1799</strain>
    </source>
</reference>
<dbReference type="KEGG" id="mtm:MYCTH_2299139"/>
<dbReference type="VEuPathDB" id="FungiDB:MYCTH_2299139"/>
<dbReference type="GeneID" id="11508988"/>
<dbReference type="RefSeq" id="XP_003660623.1">
    <property type="nucleotide sequence ID" value="XM_003660575.1"/>
</dbReference>
<dbReference type="AlphaFoldDB" id="G2Q4T9"/>
<evidence type="ECO:0000256" key="1">
    <source>
        <dbReference type="SAM" id="MobiDB-lite"/>
    </source>
</evidence>
<feature type="region of interest" description="Disordered" evidence="1">
    <location>
        <begin position="167"/>
        <end position="201"/>
    </location>
</feature>
<proteinExistence type="predicted"/>
<feature type="region of interest" description="Disordered" evidence="1">
    <location>
        <begin position="1"/>
        <end position="61"/>
    </location>
</feature>
<dbReference type="OMA" id="IQHRDIR"/>
<sequence>MTESIQYERDLRSASKEWRRTKESSVKWSQGSRPLAGVRRGEPEDARMAPEHMYAKRRPEKMVTPTKEMKLAMGLYSRNRRVPMYERSDIQDAVVDSSPDLLSPGVPPPDAGVLYSFDRADTPGRPLTLDVFVKNTGGKETEKLVEREYEVLDGNGEAVKGRKARAVLRKSRSSGTAAGAGEGRKDGEQEGVEVEDGFELI</sequence>
<dbReference type="OrthoDB" id="5153521at2759"/>
<accession>G2Q4T9</accession>
<keyword evidence="3" id="KW-1185">Reference proteome</keyword>
<feature type="compositionally biased region" description="Basic and acidic residues" evidence="1">
    <location>
        <begin position="1"/>
        <end position="25"/>
    </location>
</feature>
<dbReference type="HOGENOM" id="CLU_092479_0_0_1"/>
<evidence type="ECO:0000313" key="2">
    <source>
        <dbReference type="EMBL" id="AEO55378.1"/>
    </source>
</evidence>
<feature type="compositionally biased region" description="Basic and acidic residues" evidence="1">
    <location>
        <begin position="39"/>
        <end position="54"/>
    </location>
</feature>
<gene>
    <name evidence="2" type="ORF">MYCTH_2299139</name>
</gene>
<evidence type="ECO:0000313" key="3">
    <source>
        <dbReference type="Proteomes" id="UP000007322"/>
    </source>
</evidence>